<evidence type="ECO:0000256" key="7">
    <source>
        <dbReference type="PIRSR" id="PIRSR602403-1"/>
    </source>
</evidence>
<organism evidence="10">
    <name type="scientific">Gaeumannomyces tritici (strain R3-111a-1)</name>
    <name type="common">Wheat and barley take-all root rot fungus</name>
    <name type="synonym">Gaeumannomyces graminis var. tritici</name>
    <dbReference type="NCBI Taxonomy" id="644352"/>
    <lineage>
        <taxon>Eukaryota</taxon>
        <taxon>Fungi</taxon>
        <taxon>Dikarya</taxon>
        <taxon>Ascomycota</taxon>
        <taxon>Pezizomycotina</taxon>
        <taxon>Sordariomycetes</taxon>
        <taxon>Sordariomycetidae</taxon>
        <taxon>Magnaporthales</taxon>
        <taxon>Magnaporthaceae</taxon>
        <taxon>Gaeumannomyces</taxon>
    </lineage>
</organism>
<dbReference type="InterPro" id="IPR050121">
    <property type="entry name" value="Cytochrome_P450_monoxygenase"/>
</dbReference>
<dbReference type="CDD" id="cd11060">
    <property type="entry name" value="CYP57A1-like"/>
    <property type="match status" value="1"/>
</dbReference>
<evidence type="ECO:0000256" key="9">
    <source>
        <dbReference type="SAM" id="Phobius"/>
    </source>
</evidence>
<dbReference type="PANTHER" id="PTHR24305">
    <property type="entry name" value="CYTOCHROME P450"/>
    <property type="match status" value="1"/>
</dbReference>
<dbReference type="RefSeq" id="XP_009217146.1">
    <property type="nucleotide sequence ID" value="XM_009218882.1"/>
</dbReference>
<evidence type="ECO:0000313" key="10">
    <source>
        <dbReference type="EMBL" id="EJT81138.1"/>
    </source>
</evidence>
<name>J3NIN8_GAET3</name>
<evidence type="ECO:0000256" key="3">
    <source>
        <dbReference type="ARBA" id="ARBA00022617"/>
    </source>
</evidence>
<proteinExistence type="inferred from homology"/>
<dbReference type="EMBL" id="GL385395">
    <property type="protein sequence ID" value="EJT81138.1"/>
    <property type="molecule type" value="Genomic_DNA"/>
</dbReference>
<dbReference type="InterPro" id="IPR002403">
    <property type="entry name" value="Cyt_P450_E_grp-IV"/>
</dbReference>
<keyword evidence="12" id="KW-1185">Reference proteome</keyword>
<keyword evidence="9" id="KW-0472">Membrane</keyword>
<dbReference type="InterPro" id="IPR017972">
    <property type="entry name" value="Cyt_P450_CS"/>
</dbReference>
<dbReference type="AlphaFoldDB" id="J3NIN8"/>
<keyword evidence="9" id="KW-1133">Transmembrane helix</keyword>
<dbReference type="PROSITE" id="PS00086">
    <property type="entry name" value="CYTOCHROME_P450"/>
    <property type="match status" value="1"/>
</dbReference>
<evidence type="ECO:0008006" key="13">
    <source>
        <dbReference type="Google" id="ProtNLM"/>
    </source>
</evidence>
<dbReference type="GO" id="GO:0005506">
    <property type="term" value="F:iron ion binding"/>
    <property type="evidence" value="ECO:0007669"/>
    <property type="project" value="InterPro"/>
</dbReference>
<keyword evidence="6 8" id="KW-0503">Monooxygenase</keyword>
<evidence type="ECO:0000313" key="11">
    <source>
        <dbReference type="EnsemblFungi" id="EJT81138"/>
    </source>
</evidence>
<keyword evidence="9" id="KW-0812">Transmembrane</keyword>
<feature type="transmembrane region" description="Helical" evidence="9">
    <location>
        <begin position="116"/>
        <end position="139"/>
    </location>
</feature>
<dbReference type="eggNOG" id="KOG0157">
    <property type="taxonomic scope" value="Eukaryota"/>
</dbReference>
<evidence type="ECO:0000313" key="12">
    <source>
        <dbReference type="Proteomes" id="UP000006039"/>
    </source>
</evidence>
<keyword evidence="5 7" id="KW-0408">Iron</keyword>
<reference evidence="11" key="4">
    <citation type="journal article" date="2015" name="G3 (Bethesda)">
        <title>Genome sequences of three phytopathogenic species of the Magnaporthaceae family of fungi.</title>
        <authorList>
            <person name="Okagaki L.H."/>
            <person name="Nunes C.C."/>
            <person name="Sailsbery J."/>
            <person name="Clay B."/>
            <person name="Brown D."/>
            <person name="John T."/>
            <person name="Oh Y."/>
            <person name="Young N."/>
            <person name="Fitzgerald M."/>
            <person name="Haas B.J."/>
            <person name="Zeng Q."/>
            <person name="Young S."/>
            <person name="Adiconis X."/>
            <person name="Fan L."/>
            <person name="Levin J.Z."/>
            <person name="Mitchell T.K."/>
            <person name="Okubara P.A."/>
            <person name="Farman M.L."/>
            <person name="Kohn L.M."/>
            <person name="Birren B."/>
            <person name="Ma L.-J."/>
            <person name="Dean R.A."/>
        </authorList>
    </citation>
    <scope>NUCLEOTIDE SEQUENCE</scope>
    <source>
        <strain evidence="11">R3-111a-1</strain>
    </source>
</reference>
<sequence length="628" mass="70601">MEANELLHHERDQNKEVPRSQGHVLRWLLSTTARADAHWPPFRKTSAPSKDRKLVLISLIKWKEDKSGLSETAQTEPHLFRQQRKSLYDCFSIVLAKSTIMTAGTDDMSNVGVTALALGFVINHCVVLGLALLVLRAAYRRYATPLRRLPGPFLASFSRVWKFRSTYSMRTHLDHVELHQKYGPFVRIAPNEVSVASPEAARLVLSAGKRFYKTDFYSVFPPAESPDIFTEVREHVHAQKKKVANVPYSMAAMQQLGPFIDDTIELLARRLDGMANSQAKDARGPRFDLGAWLHYFAFDVLGEVAFSRSFGFLAEGKDVEGAIAIIDRSQRYNGIVGQVPFLDRLLRRNPLWALVPSLNTANAPITRMALEELARRQPFDKDSEGKFRGGDGRQDLLASLIKGHLKDPKRFSQADVFAVAHGAIFAGSDSTASTMQSFFWHVMSDERVHKILTDEVLAAAETGGIPASGNVTWAEAQALPYFQACLKEAMRVRPAVGLNITRLVPPEGAELDGRPFPGGTRLAVNGWVLHRDRDVFGKDADAYRPERWLEDAEEAKRMERYMFQFGGGAHVCIGRNLALLEINKVIPRLLRDYRFQLVHPGRPLKAHATFFVVQEGLDVYISKRAREF</sequence>
<dbReference type="EnsemblFungi" id="EJT81138">
    <property type="protein sequence ID" value="EJT81138"/>
    <property type="gene ID" value="GGTG_01122"/>
</dbReference>
<keyword evidence="3 7" id="KW-0349">Heme</keyword>
<reference evidence="11" key="5">
    <citation type="submission" date="2018-04" db="UniProtKB">
        <authorList>
            <consortium name="EnsemblFungi"/>
        </authorList>
    </citation>
    <scope>IDENTIFICATION</scope>
    <source>
        <strain evidence="11">R3-111a-1</strain>
    </source>
</reference>
<dbReference type="VEuPathDB" id="FungiDB:GGTG_01122"/>
<evidence type="ECO:0000256" key="6">
    <source>
        <dbReference type="ARBA" id="ARBA00023033"/>
    </source>
</evidence>
<dbReference type="Proteomes" id="UP000006039">
    <property type="component" value="Unassembled WGS sequence"/>
</dbReference>
<comment type="similarity">
    <text evidence="2 8">Belongs to the cytochrome P450 family.</text>
</comment>
<dbReference type="GO" id="GO:0016705">
    <property type="term" value="F:oxidoreductase activity, acting on paired donors, with incorporation or reduction of molecular oxygen"/>
    <property type="evidence" value="ECO:0007669"/>
    <property type="project" value="InterPro"/>
</dbReference>
<evidence type="ECO:0000256" key="1">
    <source>
        <dbReference type="ARBA" id="ARBA00001971"/>
    </source>
</evidence>
<keyword evidence="8" id="KW-0560">Oxidoreductase</keyword>
<dbReference type="Pfam" id="PF00067">
    <property type="entry name" value="p450"/>
    <property type="match status" value="1"/>
</dbReference>
<dbReference type="GO" id="GO:0004497">
    <property type="term" value="F:monooxygenase activity"/>
    <property type="evidence" value="ECO:0007669"/>
    <property type="project" value="UniProtKB-KW"/>
</dbReference>
<dbReference type="InterPro" id="IPR036396">
    <property type="entry name" value="Cyt_P450_sf"/>
</dbReference>
<dbReference type="STRING" id="644352.J3NIN8"/>
<reference evidence="10" key="3">
    <citation type="submission" date="2010-09" db="EMBL/GenBank/DDBJ databases">
        <title>Annotation of Gaeumannomyces graminis var. tritici R3-111a-1.</title>
        <authorList>
            <consortium name="The Broad Institute Genome Sequencing Platform"/>
            <person name="Ma L.-J."/>
            <person name="Dead R."/>
            <person name="Young S.K."/>
            <person name="Zeng Q."/>
            <person name="Gargeya S."/>
            <person name="Fitzgerald M."/>
            <person name="Haas B."/>
            <person name="Abouelleil A."/>
            <person name="Alvarado L."/>
            <person name="Arachchi H.M."/>
            <person name="Berlin A."/>
            <person name="Brown A."/>
            <person name="Chapman S.B."/>
            <person name="Chen Z."/>
            <person name="Dunbar C."/>
            <person name="Freedman E."/>
            <person name="Gearin G."/>
            <person name="Gellesch M."/>
            <person name="Goldberg J."/>
            <person name="Griggs A."/>
            <person name="Gujja S."/>
            <person name="Heiman D."/>
            <person name="Howarth C."/>
            <person name="Larson L."/>
            <person name="Lui A."/>
            <person name="MacDonald P.J.P."/>
            <person name="Mehta T."/>
            <person name="Montmayeur A."/>
            <person name="Murphy C."/>
            <person name="Neiman D."/>
            <person name="Pearson M."/>
            <person name="Priest M."/>
            <person name="Roberts A."/>
            <person name="Saif S."/>
            <person name="Shea T."/>
            <person name="Shenoy N."/>
            <person name="Sisk P."/>
            <person name="Stolte C."/>
            <person name="Sykes S."/>
            <person name="Yandava C."/>
            <person name="Wortman J."/>
            <person name="Nusbaum C."/>
            <person name="Birren B."/>
        </authorList>
    </citation>
    <scope>NUCLEOTIDE SEQUENCE</scope>
    <source>
        <strain evidence="10">R3-111a-1</strain>
    </source>
</reference>
<dbReference type="GO" id="GO:0020037">
    <property type="term" value="F:heme binding"/>
    <property type="evidence" value="ECO:0007669"/>
    <property type="project" value="InterPro"/>
</dbReference>
<gene>
    <name evidence="11" type="primary">20341580</name>
    <name evidence="10" type="ORF">GGTG_01122</name>
</gene>
<evidence type="ECO:0000256" key="8">
    <source>
        <dbReference type="RuleBase" id="RU000461"/>
    </source>
</evidence>
<evidence type="ECO:0000256" key="5">
    <source>
        <dbReference type="ARBA" id="ARBA00023004"/>
    </source>
</evidence>
<protein>
    <recommendedName>
        <fullName evidence="13">Pisatin demethylase</fullName>
    </recommendedName>
</protein>
<dbReference type="OrthoDB" id="3934656at2759"/>
<evidence type="ECO:0000256" key="4">
    <source>
        <dbReference type="ARBA" id="ARBA00022723"/>
    </source>
</evidence>
<feature type="binding site" description="axial binding residue" evidence="7">
    <location>
        <position position="572"/>
    </location>
    <ligand>
        <name>heme</name>
        <dbReference type="ChEBI" id="CHEBI:30413"/>
    </ligand>
    <ligandPart>
        <name>Fe</name>
        <dbReference type="ChEBI" id="CHEBI:18248"/>
    </ligandPart>
</feature>
<evidence type="ECO:0000256" key="2">
    <source>
        <dbReference type="ARBA" id="ARBA00010617"/>
    </source>
</evidence>
<dbReference type="InterPro" id="IPR001128">
    <property type="entry name" value="Cyt_P450"/>
</dbReference>
<dbReference type="GeneID" id="20341580"/>
<dbReference type="FunFam" id="1.10.630.10:FF:000050">
    <property type="entry name" value="Cytochrome P450 monooxygenase"/>
    <property type="match status" value="1"/>
</dbReference>
<dbReference type="PRINTS" id="PR00465">
    <property type="entry name" value="EP450IV"/>
</dbReference>
<dbReference type="SUPFAM" id="SSF48264">
    <property type="entry name" value="Cytochrome P450"/>
    <property type="match status" value="1"/>
</dbReference>
<dbReference type="PANTHER" id="PTHR24305:SF232">
    <property type="entry name" value="P450, PUTATIVE (EUROFUNG)-RELATED"/>
    <property type="match status" value="1"/>
</dbReference>
<dbReference type="Gene3D" id="1.10.630.10">
    <property type="entry name" value="Cytochrome P450"/>
    <property type="match status" value="1"/>
</dbReference>
<reference evidence="10" key="2">
    <citation type="submission" date="2010-07" db="EMBL/GenBank/DDBJ databases">
        <authorList>
            <consortium name="The Broad Institute Genome Sequencing Platform"/>
            <consortium name="Broad Institute Genome Sequencing Center for Infectious Disease"/>
            <person name="Ma L.-J."/>
            <person name="Dead R."/>
            <person name="Young S."/>
            <person name="Zeng Q."/>
            <person name="Koehrsen M."/>
            <person name="Alvarado L."/>
            <person name="Berlin A."/>
            <person name="Chapman S.B."/>
            <person name="Chen Z."/>
            <person name="Freedman E."/>
            <person name="Gellesch M."/>
            <person name="Goldberg J."/>
            <person name="Griggs A."/>
            <person name="Gujja S."/>
            <person name="Heilman E.R."/>
            <person name="Heiman D."/>
            <person name="Hepburn T."/>
            <person name="Howarth C."/>
            <person name="Jen D."/>
            <person name="Larson L."/>
            <person name="Mehta T."/>
            <person name="Neiman D."/>
            <person name="Pearson M."/>
            <person name="Roberts A."/>
            <person name="Saif S."/>
            <person name="Shea T."/>
            <person name="Shenoy N."/>
            <person name="Sisk P."/>
            <person name="Stolte C."/>
            <person name="Sykes S."/>
            <person name="Walk T."/>
            <person name="White J."/>
            <person name="Yandava C."/>
            <person name="Haas B."/>
            <person name="Nusbaum C."/>
            <person name="Birren B."/>
        </authorList>
    </citation>
    <scope>NUCLEOTIDE SEQUENCE</scope>
    <source>
        <strain evidence="10">R3-111a-1</strain>
    </source>
</reference>
<keyword evidence="4 7" id="KW-0479">Metal-binding</keyword>
<accession>J3NIN8</accession>
<comment type="cofactor">
    <cofactor evidence="1 7">
        <name>heme</name>
        <dbReference type="ChEBI" id="CHEBI:30413"/>
    </cofactor>
</comment>
<reference evidence="12" key="1">
    <citation type="submission" date="2010-07" db="EMBL/GenBank/DDBJ databases">
        <title>The genome sequence of Gaeumannomyces graminis var. tritici strain R3-111a-1.</title>
        <authorList>
            <consortium name="The Broad Institute Genome Sequencing Platform"/>
            <person name="Ma L.-J."/>
            <person name="Dead R."/>
            <person name="Young S."/>
            <person name="Zeng Q."/>
            <person name="Koehrsen M."/>
            <person name="Alvarado L."/>
            <person name="Berlin A."/>
            <person name="Chapman S.B."/>
            <person name="Chen Z."/>
            <person name="Freedman E."/>
            <person name="Gellesch M."/>
            <person name="Goldberg J."/>
            <person name="Griggs A."/>
            <person name="Gujja S."/>
            <person name="Heilman E.R."/>
            <person name="Heiman D."/>
            <person name="Hepburn T."/>
            <person name="Howarth C."/>
            <person name="Jen D."/>
            <person name="Larson L."/>
            <person name="Mehta T."/>
            <person name="Neiman D."/>
            <person name="Pearson M."/>
            <person name="Roberts A."/>
            <person name="Saif S."/>
            <person name="Shea T."/>
            <person name="Shenoy N."/>
            <person name="Sisk P."/>
            <person name="Stolte C."/>
            <person name="Sykes S."/>
            <person name="Walk T."/>
            <person name="White J."/>
            <person name="Yandava C."/>
            <person name="Haas B."/>
            <person name="Nusbaum C."/>
            <person name="Birren B."/>
        </authorList>
    </citation>
    <scope>NUCLEOTIDE SEQUENCE [LARGE SCALE GENOMIC DNA]</scope>
    <source>
        <strain evidence="12">R3-111a-1</strain>
    </source>
</reference>
<dbReference type="PRINTS" id="PR00385">
    <property type="entry name" value="P450"/>
</dbReference>